<evidence type="ECO:0000256" key="7">
    <source>
        <dbReference type="SAM" id="MobiDB-lite"/>
    </source>
</evidence>
<dbReference type="Pfam" id="PF00328">
    <property type="entry name" value="His_Phos_2"/>
    <property type="match status" value="1"/>
</dbReference>
<dbReference type="PANTHER" id="PTHR20963">
    <property type="entry name" value="MULTIPLE INOSITOL POLYPHOSPHATE PHOSPHATASE-RELATED"/>
    <property type="match status" value="1"/>
</dbReference>
<evidence type="ECO:0000256" key="5">
    <source>
        <dbReference type="PIRSR" id="PIRSR000894-1"/>
    </source>
</evidence>
<evidence type="ECO:0000256" key="8">
    <source>
        <dbReference type="SAM" id="Phobius"/>
    </source>
</evidence>
<organism evidence="9 10">
    <name type="scientific">Bionectria ochroleuca</name>
    <name type="common">Gliocladium roseum</name>
    <dbReference type="NCBI Taxonomy" id="29856"/>
    <lineage>
        <taxon>Eukaryota</taxon>
        <taxon>Fungi</taxon>
        <taxon>Dikarya</taxon>
        <taxon>Ascomycota</taxon>
        <taxon>Pezizomycotina</taxon>
        <taxon>Sordariomycetes</taxon>
        <taxon>Hypocreomycetidae</taxon>
        <taxon>Hypocreales</taxon>
        <taxon>Bionectriaceae</taxon>
        <taxon>Clonostachys</taxon>
    </lineage>
</organism>
<accession>A0A8H7K5Z8</accession>
<evidence type="ECO:0000256" key="1">
    <source>
        <dbReference type="ARBA" id="ARBA00005375"/>
    </source>
</evidence>
<feature type="compositionally biased region" description="Low complexity" evidence="7">
    <location>
        <begin position="416"/>
        <end position="427"/>
    </location>
</feature>
<protein>
    <recommendedName>
        <fullName evidence="2">3-phytase</fullName>
        <ecNumber evidence="2">3.1.3.8</ecNumber>
    </recommendedName>
</protein>
<evidence type="ECO:0000256" key="3">
    <source>
        <dbReference type="ARBA" id="ARBA00022801"/>
    </source>
</evidence>
<evidence type="ECO:0000256" key="6">
    <source>
        <dbReference type="PIRSR" id="PIRSR000894-2"/>
    </source>
</evidence>
<feature type="active site" description="Nucleophile" evidence="5">
    <location>
        <position position="95"/>
    </location>
</feature>
<dbReference type="Gene3D" id="3.40.50.1240">
    <property type="entry name" value="Phosphoglycerate mutase-like"/>
    <property type="match status" value="1"/>
</dbReference>
<dbReference type="CDD" id="cd07061">
    <property type="entry name" value="HP_HAP_like"/>
    <property type="match status" value="1"/>
</dbReference>
<comment type="caution">
    <text evidence="9">The sequence shown here is derived from an EMBL/GenBank/DDBJ whole genome shotgun (WGS) entry which is preliminary data.</text>
</comment>
<dbReference type="GO" id="GO:0003993">
    <property type="term" value="F:acid phosphatase activity"/>
    <property type="evidence" value="ECO:0007669"/>
    <property type="project" value="TreeGrafter"/>
</dbReference>
<feature type="active site" description="Proton donor" evidence="5">
    <location>
        <position position="363"/>
    </location>
</feature>
<dbReference type="EC" id="3.1.3.8" evidence="2"/>
<dbReference type="EMBL" id="JADCTT010000014">
    <property type="protein sequence ID" value="KAF9744497.1"/>
    <property type="molecule type" value="Genomic_DNA"/>
</dbReference>
<gene>
    <name evidence="9" type="ORF">IM811_005278</name>
</gene>
<name>A0A8H7K5Z8_BIOOC</name>
<keyword evidence="4" id="KW-0325">Glycoprotein</keyword>
<dbReference type="InterPro" id="IPR033379">
    <property type="entry name" value="Acid_Pase_AS"/>
</dbReference>
<reference evidence="9" key="1">
    <citation type="submission" date="2020-10" db="EMBL/GenBank/DDBJ databases">
        <title>High-Quality Genome Resource of Clonostachys rosea strain S41 by Oxford Nanopore Long-Read Sequencing.</title>
        <authorList>
            <person name="Wang H."/>
        </authorList>
    </citation>
    <scope>NUCLEOTIDE SEQUENCE</scope>
    <source>
        <strain evidence="9">S41</strain>
    </source>
</reference>
<dbReference type="PIRSF" id="PIRSF000894">
    <property type="entry name" value="Acid_phosphatase"/>
    <property type="match status" value="1"/>
</dbReference>
<dbReference type="GO" id="GO:0016158">
    <property type="term" value="F:inositol hexakisphosphate 3-phosphatase activity"/>
    <property type="evidence" value="ECO:0007669"/>
    <property type="project" value="UniProtKB-EC"/>
</dbReference>
<feature type="disulfide bond" evidence="6">
    <location>
        <begin position="276"/>
        <end position="290"/>
    </location>
</feature>
<feature type="disulfide bond" evidence="6">
    <location>
        <begin position="466"/>
        <end position="474"/>
    </location>
</feature>
<keyword evidence="8" id="KW-1133">Transmembrane helix</keyword>
<dbReference type="InterPro" id="IPR029033">
    <property type="entry name" value="His_PPase_superfam"/>
</dbReference>
<dbReference type="InterPro" id="IPR000560">
    <property type="entry name" value="His_Pase_clade-2"/>
</dbReference>
<feature type="disulfide bond" evidence="6">
    <location>
        <begin position="84"/>
        <end position="412"/>
    </location>
</feature>
<proteinExistence type="inferred from homology"/>
<dbReference type="InterPro" id="IPR016274">
    <property type="entry name" value="Histidine_acid_Pase_euk"/>
</dbReference>
<feature type="transmembrane region" description="Helical" evidence="8">
    <location>
        <begin position="21"/>
        <end position="40"/>
    </location>
</feature>
<keyword evidence="8" id="KW-0812">Transmembrane</keyword>
<dbReference type="Proteomes" id="UP000616885">
    <property type="component" value="Unassembled WGS sequence"/>
</dbReference>
<dbReference type="SUPFAM" id="SSF53254">
    <property type="entry name" value="Phosphoglycerate mutase-like"/>
    <property type="match status" value="1"/>
</dbReference>
<evidence type="ECO:0000256" key="4">
    <source>
        <dbReference type="ARBA" id="ARBA00023180"/>
    </source>
</evidence>
<dbReference type="AlphaFoldDB" id="A0A8H7K5Z8"/>
<keyword evidence="8" id="KW-0472">Membrane</keyword>
<evidence type="ECO:0000313" key="9">
    <source>
        <dbReference type="EMBL" id="KAF9744497.1"/>
    </source>
</evidence>
<sequence>MSNTHSTSSGQSFAMPLKTTVLGIVPLVTIAVAAGSGTLLDPVQAVLLPDAALAKNPLGHLGANGPWSAGPNVFGISSDVPDNCYVDQAAYVSRHGSRYPDSGAYSGWVKMAKLFKESNYTATGPLSFFHTWETPLTNPSIQIAQVSKTGYKELFDMGYTLRMRYPDLYQEGEPFYVWANNYTRVLQTAQLFLHGYLGTNSSLGTVVSVTGKNMPAHLGDTLAPSDMCPSFVDSSDAQQTTWRGHWLPAFKARLSQYIEGTLELDDSTWADFPYVCGFESQITGRLSPFCDTFTQEELSQYEYQQDLRYYYGVGPAADVASKMMVPFLDALIQRFTSGPDAKGTGFDGKAFTVPKLLMSFLNDGQLNELAVATGAFDKQKSLPLDHIPEDRLWRSSYISPMRGTIAFERLNCLGQTSSPNSTTPTPTASCRSRSTHAARLTQRNSATNETYVRIRINDAVYPVPSCQDGPGKSCKVSKYAKYLAEKLEANGNFASICNTTDPATPTKVLGASFFTNLAQAHLSPVKP</sequence>
<evidence type="ECO:0000256" key="2">
    <source>
        <dbReference type="ARBA" id="ARBA00012632"/>
    </source>
</evidence>
<dbReference type="GO" id="GO:0009277">
    <property type="term" value="C:fungal-type cell wall"/>
    <property type="evidence" value="ECO:0007669"/>
    <property type="project" value="TreeGrafter"/>
</dbReference>
<keyword evidence="6" id="KW-1015">Disulfide bond</keyword>
<keyword evidence="3" id="KW-0378">Hydrolase</keyword>
<dbReference type="PANTHER" id="PTHR20963:SF23">
    <property type="entry name" value="3-PHYTASE"/>
    <property type="match status" value="1"/>
</dbReference>
<feature type="region of interest" description="Disordered" evidence="7">
    <location>
        <begin position="416"/>
        <end position="444"/>
    </location>
</feature>
<comment type="similarity">
    <text evidence="1">Belongs to the histidine acid phosphatase family.</text>
</comment>
<evidence type="ECO:0000313" key="10">
    <source>
        <dbReference type="Proteomes" id="UP000616885"/>
    </source>
</evidence>
<dbReference type="PROSITE" id="PS00616">
    <property type="entry name" value="HIS_ACID_PHOSPHAT_1"/>
    <property type="match status" value="1"/>
</dbReference>